<keyword evidence="2" id="KW-1185">Reference proteome</keyword>
<dbReference type="AlphaFoldDB" id="A0A1D8A2L4"/>
<dbReference type="EMBL" id="CP017075">
    <property type="protein sequence ID" value="AOR76373.1"/>
    <property type="molecule type" value="Genomic_DNA"/>
</dbReference>
<sequence>MVRKVRHQLFLPEPVAERLAQAAERRGVTRSALLARAVTMMLEQGGQLEIDQQFTMRLDGLGRQLDRLTRDSHIELETLAVFIRYVLMVLAPLSEHDHAGKLAGSARFEAFVSQVGRRVKSGDRTLDGSRP</sequence>
<dbReference type="Proteomes" id="UP000094626">
    <property type="component" value="Chromosome"/>
</dbReference>
<dbReference type="SUPFAM" id="SSF47598">
    <property type="entry name" value="Ribbon-helix-helix"/>
    <property type="match status" value="1"/>
</dbReference>
<organism evidence="1 2">
    <name type="scientific">Novosphingobium resinovorum</name>
    <dbReference type="NCBI Taxonomy" id="158500"/>
    <lineage>
        <taxon>Bacteria</taxon>
        <taxon>Pseudomonadati</taxon>
        <taxon>Pseudomonadota</taxon>
        <taxon>Alphaproteobacteria</taxon>
        <taxon>Sphingomonadales</taxon>
        <taxon>Sphingomonadaceae</taxon>
        <taxon>Novosphingobium</taxon>
    </lineage>
</organism>
<dbReference type="CDD" id="cd21631">
    <property type="entry name" value="RHH_CopG_NikR-like"/>
    <property type="match status" value="1"/>
</dbReference>
<dbReference type="RefSeq" id="WP_069707829.1">
    <property type="nucleotide sequence ID" value="NZ_CP017075.1"/>
</dbReference>
<gene>
    <name evidence="1" type="ORF">BES08_06095</name>
</gene>
<dbReference type="OrthoDB" id="9803941at2"/>
<proteinExistence type="predicted"/>
<dbReference type="InterPro" id="IPR010985">
    <property type="entry name" value="Ribbon_hlx_hlx"/>
</dbReference>
<evidence type="ECO:0000313" key="2">
    <source>
        <dbReference type="Proteomes" id="UP000094626"/>
    </source>
</evidence>
<protein>
    <submittedName>
        <fullName evidence="1">CopG family transcriptional regulator</fullName>
    </submittedName>
</protein>
<accession>A0A1D8A2L4</accession>
<dbReference type="GO" id="GO:0006355">
    <property type="term" value="P:regulation of DNA-templated transcription"/>
    <property type="evidence" value="ECO:0007669"/>
    <property type="project" value="InterPro"/>
</dbReference>
<name>A0A1D8A2L4_9SPHN</name>
<reference evidence="2" key="1">
    <citation type="journal article" date="2017" name="J. Biotechnol.">
        <title>Complete genome sequence of Novosphingobium resinovorum SA1, a versatile xenobiotic-degrading bacterium capable of utilizing sulfanilic acid.</title>
        <authorList>
            <person name="Hegedus B."/>
            <person name="Kos P.B."/>
            <person name="Balint B."/>
            <person name="Maroti G."/>
            <person name="Gan H.M."/>
            <person name="Perei K."/>
            <person name="Rakhely G."/>
        </authorList>
    </citation>
    <scope>NUCLEOTIDE SEQUENCE [LARGE SCALE GENOMIC DNA]</scope>
    <source>
        <strain evidence="2">SA1</strain>
    </source>
</reference>
<dbReference type="KEGG" id="nre:BES08_06095"/>
<evidence type="ECO:0000313" key="1">
    <source>
        <dbReference type="EMBL" id="AOR76373.1"/>
    </source>
</evidence>